<dbReference type="InterPro" id="IPR025906">
    <property type="entry name" value="YjfB_motility"/>
</dbReference>
<dbReference type="Proteomes" id="UP000243063">
    <property type="component" value="Chromosome I"/>
</dbReference>
<evidence type="ECO:0000313" key="1">
    <source>
        <dbReference type="EMBL" id="SDU10033.1"/>
    </source>
</evidence>
<organism evidence="1 2">
    <name type="scientific">Geopseudomonas guangdongensis</name>
    <dbReference type="NCBI Taxonomy" id="1245526"/>
    <lineage>
        <taxon>Bacteria</taxon>
        <taxon>Pseudomonadati</taxon>
        <taxon>Pseudomonadota</taxon>
        <taxon>Gammaproteobacteria</taxon>
        <taxon>Pseudomonadales</taxon>
        <taxon>Pseudomonadaceae</taxon>
        <taxon>Geopseudomonas</taxon>
    </lineage>
</organism>
<reference evidence="2" key="1">
    <citation type="submission" date="2016-10" db="EMBL/GenBank/DDBJ databases">
        <authorList>
            <person name="Varghese N."/>
            <person name="Submissions S."/>
        </authorList>
    </citation>
    <scope>NUCLEOTIDE SEQUENCE [LARGE SCALE GENOMIC DNA]</scope>
    <source>
        <strain evidence="2">CCTCC 2012022</strain>
    </source>
</reference>
<keyword evidence="2" id="KW-1185">Reference proteome</keyword>
<name>A0A1H2FRR0_9GAMM</name>
<evidence type="ECO:0000313" key="2">
    <source>
        <dbReference type="Proteomes" id="UP000243063"/>
    </source>
</evidence>
<dbReference type="RefSeq" id="WP_090213110.1">
    <property type="nucleotide sequence ID" value="NZ_LT629780.1"/>
</dbReference>
<dbReference type="Pfam" id="PF14070">
    <property type="entry name" value="YjfB_motility"/>
    <property type="match status" value="1"/>
</dbReference>
<dbReference type="AlphaFoldDB" id="A0A1H2FRR0"/>
<accession>A0A1H2FRR0</accession>
<dbReference type="EMBL" id="LT629780">
    <property type="protein sequence ID" value="SDU10033.1"/>
    <property type="molecule type" value="Genomic_DNA"/>
</dbReference>
<sequence>MDVSVDNMVAVSVALGNAQVNEEKQATLLKKALDNQAQHVTQLIDSVPKLATSGSVGTQLHVTA</sequence>
<dbReference type="OrthoDB" id="6169687at2"/>
<proteinExistence type="predicted"/>
<protein>
    <submittedName>
        <fullName evidence="1">Putative motility protein</fullName>
    </submittedName>
</protein>
<gene>
    <name evidence="1" type="ORF">SAMN05216580_1368</name>
</gene>
<dbReference type="STRING" id="1245526.SAMN05216580_1368"/>